<accession>K8ACZ5</accession>
<protein>
    <submittedName>
        <fullName evidence="1">Uncharacterized protein</fullName>
    </submittedName>
</protein>
<evidence type="ECO:0000313" key="2">
    <source>
        <dbReference type="Proteomes" id="UP000009340"/>
    </source>
</evidence>
<reference evidence="1" key="1">
    <citation type="submission" date="2012-07" db="EMBL/GenBank/DDBJ databases">
        <authorList>
            <person name="Cummings C."/>
        </authorList>
    </citation>
    <scope>NUCLEOTIDE SEQUENCE</scope>
    <source>
        <strain evidence="1">1330</strain>
    </source>
</reference>
<evidence type="ECO:0000313" key="1">
    <source>
        <dbReference type="EMBL" id="CCJ72122.1"/>
    </source>
</evidence>
<name>K8ACZ5_9ENTR</name>
<organism evidence="1 2">
    <name type="scientific">Cronobacter condimenti 1330</name>
    <dbReference type="NCBI Taxonomy" id="1073999"/>
    <lineage>
        <taxon>Bacteria</taxon>
        <taxon>Pseudomonadati</taxon>
        <taxon>Pseudomonadota</taxon>
        <taxon>Gammaproteobacteria</taxon>
        <taxon>Enterobacterales</taxon>
        <taxon>Enterobacteriaceae</taxon>
        <taxon>Cronobacter</taxon>
    </lineage>
</organism>
<proteinExistence type="predicted"/>
<dbReference type="Proteomes" id="UP000009340">
    <property type="component" value="Unassembled WGS sequence"/>
</dbReference>
<dbReference type="EMBL" id="CAKW01000059">
    <property type="protein sequence ID" value="CCJ72122.1"/>
    <property type="molecule type" value="Genomic_DNA"/>
</dbReference>
<comment type="caution">
    <text evidence="1">The sequence shown here is derived from an EMBL/GenBank/DDBJ whole genome shotgun (WGS) entry which is preliminary data.</text>
</comment>
<gene>
    <name evidence="1" type="ORF">BN137_1477</name>
</gene>
<dbReference type="AlphaFoldDB" id="K8ACZ5"/>
<sequence>MYSLWSEYGATLMLAYFLSGGIRHRGITGASTSNYSDEKI</sequence>